<sequence>MSSSLCNRFGELVQGVLQQSSWLHPPTSSCTFQRKGKSVSDKRCHSGALACPAAVAASAARRLGAALDIVGGARTLVADVFSACSRTFCCGNADTWGTSRTSTFTVYCCTFDEFICDIVGKGASGSKEEDRGVGGVLGDTVELEGPFIDLEGIYAWQRSMAARPNPRIVLDRAYDLVDM</sequence>
<keyword evidence="2" id="KW-1185">Reference proteome</keyword>
<reference evidence="1" key="1">
    <citation type="submission" date="2021-06" db="EMBL/GenBank/DDBJ databases">
        <authorList>
            <person name="Kallberg Y."/>
            <person name="Tangrot J."/>
            <person name="Rosling A."/>
        </authorList>
    </citation>
    <scope>NUCLEOTIDE SEQUENCE</scope>
    <source>
        <strain evidence="1">CL356</strain>
    </source>
</reference>
<dbReference type="EMBL" id="CAJVPT010023113">
    <property type="protein sequence ID" value="CAG8663668.1"/>
    <property type="molecule type" value="Genomic_DNA"/>
</dbReference>
<protein>
    <submittedName>
        <fullName evidence="1">13362_t:CDS:1</fullName>
    </submittedName>
</protein>
<accession>A0ACA9NKR3</accession>
<evidence type="ECO:0000313" key="1">
    <source>
        <dbReference type="EMBL" id="CAG8663668.1"/>
    </source>
</evidence>
<evidence type="ECO:0000313" key="2">
    <source>
        <dbReference type="Proteomes" id="UP000789525"/>
    </source>
</evidence>
<comment type="caution">
    <text evidence="1">The sequence shown here is derived from an EMBL/GenBank/DDBJ whole genome shotgun (WGS) entry which is preliminary data.</text>
</comment>
<name>A0ACA9NKR3_9GLOM</name>
<proteinExistence type="predicted"/>
<organism evidence="1 2">
    <name type="scientific">Acaulospora colombiana</name>
    <dbReference type="NCBI Taxonomy" id="27376"/>
    <lineage>
        <taxon>Eukaryota</taxon>
        <taxon>Fungi</taxon>
        <taxon>Fungi incertae sedis</taxon>
        <taxon>Mucoromycota</taxon>
        <taxon>Glomeromycotina</taxon>
        <taxon>Glomeromycetes</taxon>
        <taxon>Diversisporales</taxon>
        <taxon>Acaulosporaceae</taxon>
        <taxon>Acaulospora</taxon>
    </lineage>
</organism>
<dbReference type="Proteomes" id="UP000789525">
    <property type="component" value="Unassembled WGS sequence"/>
</dbReference>
<gene>
    <name evidence="1" type="ORF">ACOLOM_LOCUS8681</name>
</gene>